<evidence type="ECO:0000313" key="3">
    <source>
        <dbReference type="EMBL" id="AWN43981.1"/>
    </source>
</evidence>
<dbReference type="KEGG" id="mets:DK389_30090"/>
<feature type="transmembrane region" description="Helical" evidence="1">
    <location>
        <begin position="21"/>
        <end position="47"/>
    </location>
</feature>
<dbReference type="RefSeq" id="WP_109895298.1">
    <property type="nucleotide sequence ID" value="NZ_CP029550.1"/>
</dbReference>
<name>A0A2U8WEK1_9HYPH</name>
<keyword evidence="4" id="KW-1185">Reference proteome</keyword>
<keyword evidence="1" id="KW-0472">Membrane</keyword>
<protein>
    <submittedName>
        <fullName evidence="3">Pilus assembly protein TadE</fullName>
    </submittedName>
</protein>
<dbReference type="InterPro" id="IPR012495">
    <property type="entry name" value="TadE-like_dom"/>
</dbReference>
<evidence type="ECO:0000256" key="1">
    <source>
        <dbReference type="SAM" id="Phobius"/>
    </source>
</evidence>
<dbReference type="AlphaFoldDB" id="A0A2U8WEK1"/>
<dbReference type="Proteomes" id="UP000245926">
    <property type="component" value="Chromosome"/>
</dbReference>
<dbReference type="EMBL" id="CP029550">
    <property type="protein sequence ID" value="AWN43981.1"/>
    <property type="molecule type" value="Genomic_DNA"/>
</dbReference>
<organism evidence="3 4">
    <name type="scientific">Methylobacterium durans</name>
    <dbReference type="NCBI Taxonomy" id="2202825"/>
    <lineage>
        <taxon>Bacteria</taxon>
        <taxon>Pseudomonadati</taxon>
        <taxon>Pseudomonadota</taxon>
        <taxon>Alphaproteobacteria</taxon>
        <taxon>Hyphomicrobiales</taxon>
        <taxon>Methylobacteriaceae</taxon>
        <taxon>Methylobacterium</taxon>
    </lineage>
</organism>
<gene>
    <name evidence="3" type="ORF">DK389_30090</name>
</gene>
<proteinExistence type="predicted"/>
<feature type="domain" description="TadE-like" evidence="2">
    <location>
        <begin position="20"/>
        <end position="62"/>
    </location>
</feature>
<evidence type="ECO:0000313" key="4">
    <source>
        <dbReference type="Proteomes" id="UP000245926"/>
    </source>
</evidence>
<evidence type="ECO:0000259" key="2">
    <source>
        <dbReference type="Pfam" id="PF07811"/>
    </source>
</evidence>
<accession>A0A2U8WEK1</accession>
<dbReference type="Pfam" id="PF07811">
    <property type="entry name" value="TadE"/>
    <property type="match status" value="1"/>
</dbReference>
<keyword evidence="1" id="KW-1133">Transmembrane helix</keyword>
<keyword evidence="1" id="KW-0812">Transmembrane</keyword>
<reference evidence="4" key="1">
    <citation type="submission" date="2018-05" db="EMBL/GenBank/DDBJ databases">
        <title>Complete Genome Sequence of Methylobacterium sp. 17SD2-17.</title>
        <authorList>
            <person name="Srinivasan S."/>
        </authorList>
    </citation>
    <scope>NUCLEOTIDE SEQUENCE [LARGE SCALE GENOMIC DNA]</scope>
    <source>
        <strain evidence="4">17SD2-17</strain>
    </source>
</reference>
<sequence>MLRADRRLSRQIVRAHCCRGTAAVEFALIMPVLVALIAAILTFGLYLGALHTLRQIAGEAARASIAGITDQERRDLARERVNTALAHGAIFAPGSVDVTVGFDTADPSLYAVTLRFDTRRLGLTGLARIVSIPQNLVSSTVTVRRGGL</sequence>
<dbReference type="OrthoDB" id="7356451at2"/>